<gene>
    <name evidence="2" type="ORF">BN9_079080</name>
</gene>
<accession>A0A024GJS2</accession>
<comment type="caution">
    <text evidence="2">The sequence shown here is derived from an EMBL/GenBank/DDBJ whole genome shotgun (WGS) entry which is preliminary data.</text>
</comment>
<evidence type="ECO:0000313" key="3">
    <source>
        <dbReference type="Proteomes" id="UP000053237"/>
    </source>
</evidence>
<evidence type="ECO:0000313" key="2">
    <source>
        <dbReference type="EMBL" id="CCI46953.1"/>
    </source>
</evidence>
<dbReference type="Gene3D" id="3.30.1520.10">
    <property type="entry name" value="Phox-like domain"/>
    <property type="match status" value="1"/>
</dbReference>
<dbReference type="InParanoid" id="A0A024GJS2"/>
<proteinExistence type="predicted"/>
<dbReference type="PROSITE" id="PS50195">
    <property type="entry name" value="PX"/>
    <property type="match status" value="1"/>
</dbReference>
<dbReference type="Proteomes" id="UP000053237">
    <property type="component" value="Unassembled WGS sequence"/>
</dbReference>
<organism evidence="2 3">
    <name type="scientific">Albugo candida</name>
    <dbReference type="NCBI Taxonomy" id="65357"/>
    <lineage>
        <taxon>Eukaryota</taxon>
        <taxon>Sar</taxon>
        <taxon>Stramenopiles</taxon>
        <taxon>Oomycota</taxon>
        <taxon>Peronosporomycetes</taxon>
        <taxon>Albuginales</taxon>
        <taxon>Albuginaceae</taxon>
        <taxon>Albugo</taxon>
    </lineage>
</organism>
<dbReference type="InterPro" id="IPR036871">
    <property type="entry name" value="PX_dom_sf"/>
</dbReference>
<dbReference type="GO" id="GO:0035091">
    <property type="term" value="F:phosphatidylinositol binding"/>
    <property type="evidence" value="ECO:0007669"/>
    <property type="project" value="InterPro"/>
</dbReference>
<sequence length="223" mass="25753">MIAIYILIRHGRSRMSYSCLTLRLIMPASSTFSRIMCNSESKATPLRVHIDGTVLSNDIIWYKIRLHISGTRLQWTILRRYSDFVRLDIQLQASLIHPVAHECFGCRWFMRSLRGFIFPRKHFLRSKCEGVIDSRRHQLEEYCRLLAQHTFSSIPKCVQCSDQAFKLVQSFFTMGAIAHDGILLVQVQNMLTPRAFAVISDPKKSKIVFKKGCGIVEMVQLES</sequence>
<reference evidence="2 3" key="1">
    <citation type="submission" date="2012-05" db="EMBL/GenBank/DDBJ databases">
        <title>Recombination and specialization in a pathogen metapopulation.</title>
        <authorList>
            <person name="Gardiner A."/>
            <person name="Kemen E."/>
            <person name="Schultz-Larsen T."/>
            <person name="MacLean D."/>
            <person name="Van Oosterhout C."/>
            <person name="Jones J.D.G."/>
        </authorList>
    </citation>
    <scope>NUCLEOTIDE SEQUENCE [LARGE SCALE GENOMIC DNA]</scope>
    <source>
        <strain evidence="2 3">Ac Nc2</strain>
    </source>
</reference>
<name>A0A024GJS2_9STRA</name>
<dbReference type="SUPFAM" id="SSF64268">
    <property type="entry name" value="PX domain"/>
    <property type="match status" value="1"/>
</dbReference>
<evidence type="ECO:0000259" key="1">
    <source>
        <dbReference type="PROSITE" id="PS50195"/>
    </source>
</evidence>
<feature type="domain" description="PX" evidence="1">
    <location>
        <begin position="40"/>
        <end position="179"/>
    </location>
</feature>
<dbReference type="EMBL" id="CAIX01000145">
    <property type="protein sequence ID" value="CCI46953.1"/>
    <property type="molecule type" value="Genomic_DNA"/>
</dbReference>
<dbReference type="OrthoDB" id="93250at2759"/>
<dbReference type="Pfam" id="PF00787">
    <property type="entry name" value="PX"/>
    <property type="match status" value="1"/>
</dbReference>
<dbReference type="CDD" id="cd06093">
    <property type="entry name" value="PX_domain"/>
    <property type="match status" value="1"/>
</dbReference>
<protein>
    <recommendedName>
        <fullName evidence="1">PX domain-containing protein</fullName>
    </recommendedName>
</protein>
<dbReference type="InterPro" id="IPR001683">
    <property type="entry name" value="PX_dom"/>
</dbReference>
<keyword evidence="3" id="KW-1185">Reference proteome</keyword>
<dbReference type="AlphaFoldDB" id="A0A024GJS2"/>